<accession>A0AAX6HEJ8</accession>
<reference evidence="2" key="2">
    <citation type="submission" date="2023-04" db="EMBL/GenBank/DDBJ databases">
        <authorList>
            <person name="Bruccoleri R.E."/>
            <person name="Oakeley E.J."/>
            <person name="Faust A.-M."/>
            <person name="Dessus-Babus S."/>
            <person name="Altorfer M."/>
            <person name="Burckhardt D."/>
            <person name="Oertli M."/>
            <person name="Naumann U."/>
            <person name="Petersen F."/>
            <person name="Wong J."/>
        </authorList>
    </citation>
    <scope>NUCLEOTIDE SEQUENCE</scope>
    <source>
        <strain evidence="2">GSM-AAB239-AS_SAM_17_03QT</strain>
        <tissue evidence="2">Leaf</tissue>
    </source>
</reference>
<evidence type="ECO:0000313" key="2">
    <source>
        <dbReference type="EMBL" id="KAJ6839057.1"/>
    </source>
</evidence>
<keyword evidence="3" id="KW-1185">Reference proteome</keyword>
<comment type="caution">
    <text evidence="2">The sequence shown here is derived from an EMBL/GenBank/DDBJ whole genome shotgun (WGS) entry which is preliminary data.</text>
</comment>
<name>A0AAX6HEJ8_IRIPA</name>
<feature type="compositionally biased region" description="Low complexity" evidence="1">
    <location>
        <begin position="142"/>
        <end position="153"/>
    </location>
</feature>
<feature type="compositionally biased region" description="Polar residues" evidence="1">
    <location>
        <begin position="235"/>
        <end position="261"/>
    </location>
</feature>
<evidence type="ECO:0000313" key="3">
    <source>
        <dbReference type="Proteomes" id="UP001140949"/>
    </source>
</evidence>
<evidence type="ECO:0000256" key="1">
    <source>
        <dbReference type="SAM" id="MobiDB-lite"/>
    </source>
</evidence>
<feature type="compositionally biased region" description="Basic residues" evidence="1">
    <location>
        <begin position="217"/>
        <end position="227"/>
    </location>
</feature>
<sequence>MNQSDAFTTPIPQSPPSLLLPPRPGAATARRAVAPLFLLSVSSPSGKQQMLRRKPQPSEMLLLSASFWTTAGSTLSPLQSNTLNATAGPLSNLTPGPYTLTSARPPPGCRSFPSAATSQLVRHLSLQLIAISPSASAWSRPSHATSRTSAHSSSVEHSDAVPEKSSARCWLEAVRAGGGGTRLTTPTWPLVPAASRTARLDLLTKSAANPEGSSPTSRKKEHTMKSGRMRERPSVSVSLGPSAHASSSTCQPFSCASRIQK</sequence>
<feature type="region of interest" description="Disordered" evidence="1">
    <location>
        <begin position="1"/>
        <end position="26"/>
    </location>
</feature>
<protein>
    <submittedName>
        <fullName evidence="2">Molybdenum cofactor sulfurase 3</fullName>
    </submittedName>
</protein>
<dbReference type="Proteomes" id="UP001140949">
    <property type="component" value="Unassembled WGS sequence"/>
</dbReference>
<dbReference type="AlphaFoldDB" id="A0AAX6HEJ8"/>
<reference evidence="2" key="1">
    <citation type="journal article" date="2023" name="GigaByte">
        <title>Genome assembly of the bearded iris, Iris pallida Lam.</title>
        <authorList>
            <person name="Bruccoleri R.E."/>
            <person name="Oakeley E.J."/>
            <person name="Faust A.M.E."/>
            <person name="Altorfer M."/>
            <person name="Dessus-Babus S."/>
            <person name="Burckhardt D."/>
            <person name="Oertli M."/>
            <person name="Naumann U."/>
            <person name="Petersen F."/>
            <person name="Wong J."/>
        </authorList>
    </citation>
    <scope>NUCLEOTIDE SEQUENCE</scope>
    <source>
        <strain evidence="2">GSM-AAB239-AS_SAM_17_03QT</strain>
    </source>
</reference>
<organism evidence="2 3">
    <name type="scientific">Iris pallida</name>
    <name type="common">Sweet iris</name>
    <dbReference type="NCBI Taxonomy" id="29817"/>
    <lineage>
        <taxon>Eukaryota</taxon>
        <taxon>Viridiplantae</taxon>
        <taxon>Streptophyta</taxon>
        <taxon>Embryophyta</taxon>
        <taxon>Tracheophyta</taxon>
        <taxon>Spermatophyta</taxon>
        <taxon>Magnoliopsida</taxon>
        <taxon>Liliopsida</taxon>
        <taxon>Asparagales</taxon>
        <taxon>Iridaceae</taxon>
        <taxon>Iridoideae</taxon>
        <taxon>Irideae</taxon>
        <taxon>Iris</taxon>
    </lineage>
</organism>
<feature type="region of interest" description="Disordered" evidence="1">
    <location>
        <begin position="205"/>
        <end position="261"/>
    </location>
</feature>
<proteinExistence type="predicted"/>
<dbReference type="EMBL" id="JANAVB010010199">
    <property type="protein sequence ID" value="KAJ6839057.1"/>
    <property type="molecule type" value="Genomic_DNA"/>
</dbReference>
<feature type="region of interest" description="Disordered" evidence="1">
    <location>
        <begin position="137"/>
        <end position="161"/>
    </location>
</feature>
<gene>
    <name evidence="2" type="ORF">M6B38_316290</name>
</gene>
<feature type="compositionally biased region" description="Pro residues" evidence="1">
    <location>
        <begin position="12"/>
        <end position="24"/>
    </location>
</feature>